<evidence type="ECO:0000256" key="10">
    <source>
        <dbReference type="RuleBase" id="RU003983"/>
    </source>
</evidence>
<evidence type="ECO:0000256" key="1">
    <source>
        <dbReference type="ARBA" id="ARBA00022475"/>
    </source>
</evidence>
<reference evidence="14" key="2">
    <citation type="submission" date="2024-10" db="UniProtKB">
        <authorList>
            <consortium name="EnsemblProtists"/>
        </authorList>
    </citation>
    <scope>IDENTIFICATION</scope>
</reference>
<feature type="signal peptide" evidence="12">
    <location>
        <begin position="1"/>
        <end position="18"/>
    </location>
</feature>
<evidence type="ECO:0000256" key="9">
    <source>
        <dbReference type="ARBA" id="ARBA00023136"/>
    </source>
</evidence>
<keyword evidence="8 10" id="KW-0482">Metalloprotease</keyword>
<dbReference type="STRING" id="2903.R1C9B2"/>
<dbReference type="GeneID" id="17264803"/>
<feature type="chain" id="PRO_5044288228" description="Peptidase M48 domain-containing protein" evidence="12">
    <location>
        <begin position="19"/>
        <end position="332"/>
    </location>
</feature>
<keyword evidence="2 10" id="KW-0645">Protease</keyword>
<keyword evidence="15" id="KW-1185">Reference proteome</keyword>
<keyword evidence="7" id="KW-1133">Transmembrane helix</keyword>
<dbReference type="eggNOG" id="ENOG502QUG6">
    <property type="taxonomic scope" value="Eukaryota"/>
</dbReference>
<evidence type="ECO:0000256" key="3">
    <source>
        <dbReference type="ARBA" id="ARBA00022692"/>
    </source>
</evidence>
<dbReference type="KEGG" id="ehx:EMIHUDRAFT_419306"/>
<dbReference type="Pfam" id="PF01435">
    <property type="entry name" value="Peptidase_M48"/>
    <property type="match status" value="1"/>
</dbReference>
<evidence type="ECO:0000256" key="4">
    <source>
        <dbReference type="ARBA" id="ARBA00022723"/>
    </source>
</evidence>
<evidence type="ECO:0000313" key="15">
    <source>
        <dbReference type="Proteomes" id="UP000013827"/>
    </source>
</evidence>
<organism evidence="14 15">
    <name type="scientific">Emiliania huxleyi (strain CCMP1516)</name>
    <dbReference type="NCBI Taxonomy" id="280463"/>
    <lineage>
        <taxon>Eukaryota</taxon>
        <taxon>Haptista</taxon>
        <taxon>Haptophyta</taxon>
        <taxon>Prymnesiophyceae</taxon>
        <taxon>Isochrysidales</taxon>
        <taxon>Noelaerhabdaceae</taxon>
        <taxon>Emiliania</taxon>
    </lineage>
</organism>
<comment type="similarity">
    <text evidence="10">Belongs to the peptidase M48 family.</text>
</comment>
<proteinExistence type="inferred from homology"/>
<evidence type="ECO:0000259" key="13">
    <source>
        <dbReference type="Pfam" id="PF01435"/>
    </source>
</evidence>
<keyword evidence="4" id="KW-0479">Metal-binding</keyword>
<accession>A0A0D3J6X3</accession>
<keyword evidence="9" id="KW-0472">Membrane</keyword>
<evidence type="ECO:0000256" key="12">
    <source>
        <dbReference type="SAM" id="SignalP"/>
    </source>
</evidence>
<dbReference type="InterPro" id="IPR001915">
    <property type="entry name" value="Peptidase_M48"/>
</dbReference>
<evidence type="ECO:0000256" key="11">
    <source>
        <dbReference type="SAM" id="MobiDB-lite"/>
    </source>
</evidence>
<keyword evidence="12" id="KW-0732">Signal</keyword>
<evidence type="ECO:0000256" key="7">
    <source>
        <dbReference type="ARBA" id="ARBA00022989"/>
    </source>
</evidence>
<dbReference type="PANTHER" id="PTHR43221">
    <property type="entry name" value="PROTEASE HTPX"/>
    <property type="match status" value="1"/>
</dbReference>
<dbReference type="GO" id="GO:0004222">
    <property type="term" value="F:metalloendopeptidase activity"/>
    <property type="evidence" value="ECO:0007669"/>
    <property type="project" value="InterPro"/>
</dbReference>
<dbReference type="GO" id="GO:0006508">
    <property type="term" value="P:proteolysis"/>
    <property type="evidence" value="ECO:0007669"/>
    <property type="project" value="UniProtKB-KW"/>
</dbReference>
<evidence type="ECO:0000256" key="6">
    <source>
        <dbReference type="ARBA" id="ARBA00022833"/>
    </source>
</evidence>
<protein>
    <recommendedName>
        <fullName evidence="13">Peptidase M48 domain-containing protein</fullName>
    </recommendedName>
</protein>
<dbReference type="GO" id="GO:0046872">
    <property type="term" value="F:metal ion binding"/>
    <property type="evidence" value="ECO:0007669"/>
    <property type="project" value="UniProtKB-KW"/>
</dbReference>
<dbReference type="Proteomes" id="UP000013827">
    <property type="component" value="Unassembled WGS sequence"/>
</dbReference>
<keyword evidence="6 10" id="KW-0862">Zinc</keyword>
<dbReference type="HOGENOM" id="CLU_052979_1_0_1"/>
<feature type="compositionally biased region" description="Low complexity" evidence="11">
    <location>
        <begin position="323"/>
        <end position="332"/>
    </location>
</feature>
<dbReference type="CDD" id="cd07325">
    <property type="entry name" value="M48_Ste24p_like"/>
    <property type="match status" value="1"/>
</dbReference>
<dbReference type="InterPro" id="IPR050083">
    <property type="entry name" value="HtpX_protease"/>
</dbReference>
<evidence type="ECO:0000256" key="8">
    <source>
        <dbReference type="ARBA" id="ARBA00023049"/>
    </source>
</evidence>
<comment type="cofactor">
    <cofactor evidence="10">
        <name>Zn(2+)</name>
        <dbReference type="ChEBI" id="CHEBI:29105"/>
    </cofactor>
    <text evidence="10">Binds 1 zinc ion per subunit.</text>
</comment>
<feature type="region of interest" description="Disordered" evidence="11">
    <location>
        <begin position="309"/>
        <end position="332"/>
    </location>
</feature>
<dbReference type="PaxDb" id="2903-EOD19258"/>
<feature type="domain" description="Peptidase M48" evidence="13">
    <location>
        <begin position="103"/>
        <end position="297"/>
    </location>
</feature>
<name>A0A0D3J6X3_EMIH1</name>
<evidence type="ECO:0000256" key="5">
    <source>
        <dbReference type="ARBA" id="ARBA00022801"/>
    </source>
</evidence>
<dbReference type="PANTHER" id="PTHR43221:SF3">
    <property type="entry name" value="SLL1280 PROTEIN"/>
    <property type="match status" value="1"/>
</dbReference>
<dbReference type="EnsemblProtists" id="EOD19258">
    <property type="protein sequence ID" value="EOD19258"/>
    <property type="gene ID" value="EMIHUDRAFT_419306"/>
</dbReference>
<dbReference type="RefSeq" id="XP_005771687.1">
    <property type="nucleotide sequence ID" value="XM_005771630.1"/>
</dbReference>
<dbReference type="Gene3D" id="3.30.2010.10">
    <property type="entry name" value="Metalloproteases ('zincins'), catalytic domain"/>
    <property type="match status" value="1"/>
</dbReference>
<dbReference type="AlphaFoldDB" id="A0A0D3J6X3"/>
<reference evidence="15" key="1">
    <citation type="journal article" date="2013" name="Nature">
        <title>Pan genome of the phytoplankton Emiliania underpins its global distribution.</title>
        <authorList>
            <person name="Read B.A."/>
            <person name="Kegel J."/>
            <person name="Klute M.J."/>
            <person name="Kuo A."/>
            <person name="Lefebvre S.C."/>
            <person name="Maumus F."/>
            <person name="Mayer C."/>
            <person name="Miller J."/>
            <person name="Monier A."/>
            <person name="Salamov A."/>
            <person name="Young J."/>
            <person name="Aguilar M."/>
            <person name="Claverie J.M."/>
            <person name="Frickenhaus S."/>
            <person name="Gonzalez K."/>
            <person name="Herman E.K."/>
            <person name="Lin Y.C."/>
            <person name="Napier J."/>
            <person name="Ogata H."/>
            <person name="Sarno A.F."/>
            <person name="Shmutz J."/>
            <person name="Schroeder D."/>
            <person name="de Vargas C."/>
            <person name="Verret F."/>
            <person name="von Dassow P."/>
            <person name="Valentin K."/>
            <person name="Van de Peer Y."/>
            <person name="Wheeler G."/>
            <person name="Dacks J.B."/>
            <person name="Delwiche C.F."/>
            <person name="Dyhrman S.T."/>
            <person name="Glockner G."/>
            <person name="John U."/>
            <person name="Richards T."/>
            <person name="Worden A.Z."/>
            <person name="Zhang X."/>
            <person name="Grigoriev I.V."/>
            <person name="Allen A.E."/>
            <person name="Bidle K."/>
            <person name="Borodovsky M."/>
            <person name="Bowler C."/>
            <person name="Brownlee C."/>
            <person name="Cock J.M."/>
            <person name="Elias M."/>
            <person name="Gladyshev V.N."/>
            <person name="Groth M."/>
            <person name="Guda C."/>
            <person name="Hadaegh A."/>
            <person name="Iglesias-Rodriguez M.D."/>
            <person name="Jenkins J."/>
            <person name="Jones B.M."/>
            <person name="Lawson T."/>
            <person name="Leese F."/>
            <person name="Lindquist E."/>
            <person name="Lobanov A."/>
            <person name="Lomsadze A."/>
            <person name="Malik S.B."/>
            <person name="Marsh M.E."/>
            <person name="Mackinder L."/>
            <person name="Mock T."/>
            <person name="Mueller-Roeber B."/>
            <person name="Pagarete A."/>
            <person name="Parker M."/>
            <person name="Probert I."/>
            <person name="Quesneville H."/>
            <person name="Raines C."/>
            <person name="Rensing S.A."/>
            <person name="Riano-Pachon D.M."/>
            <person name="Richier S."/>
            <person name="Rokitta S."/>
            <person name="Shiraiwa Y."/>
            <person name="Soanes D.M."/>
            <person name="van der Giezen M."/>
            <person name="Wahlund T.M."/>
            <person name="Williams B."/>
            <person name="Wilson W."/>
            <person name="Wolfe G."/>
            <person name="Wurch L.L."/>
        </authorList>
    </citation>
    <scope>NUCLEOTIDE SEQUENCE</scope>
</reference>
<keyword evidence="1" id="KW-1003">Cell membrane</keyword>
<keyword evidence="5 10" id="KW-0378">Hydrolase</keyword>
<keyword evidence="3" id="KW-0812">Transmembrane</keyword>
<evidence type="ECO:0000256" key="2">
    <source>
        <dbReference type="ARBA" id="ARBA00022670"/>
    </source>
</evidence>
<evidence type="ECO:0000313" key="14">
    <source>
        <dbReference type="EnsemblProtists" id="EOD19258"/>
    </source>
</evidence>
<sequence length="332" mass="35584">MTATAASLLPLLATLVPSRPNIPIAPRVSQFISMRSVAAPEPTLIPGLSASDFQHPEDKRASQLLKTFFAPVELALRGAFSALVEDALFMDNIASGVLVGPRQLPELHQALLRSCKLLSIETAPDLYIRQSPYPNAYTVAVQGRRPFVVVTTSLLDLLSPTEVQAVIAHELGHLKCEHSLAIAMANLVLSPLASVSPVADAALQTRLLRWQRAAELSCDRAALLAVGDVRAVQAVTMKLCGGSKAYGKSMDVEAFVEQAAQYDEVADGSRLGRLVRQSQQREATHPLPIYRVRELQRYSDSGEYATLRARGRPLGEGTGGGAAPVAPQPVVA</sequence>